<name>A0A848G9E8_9RHOO</name>
<dbReference type="Proteomes" id="UP000580043">
    <property type="component" value="Unassembled WGS sequence"/>
</dbReference>
<dbReference type="PROSITE" id="PS51257">
    <property type="entry name" value="PROKAR_LIPOPROTEIN"/>
    <property type="match status" value="1"/>
</dbReference>
<evidence type="ECO:0000256" key="2">
    <source>
        <dbReference type="ARBA" id="ARBA00009810"/>
    </source>
</evidence>
<evidence type="ECO:0000256" key="5">
    <source>
        <dbReference type="ARBA" id="ARBA00022692"/>
    </source>
</evidence>
<keyword evidence="7 12" id="KW-0798">TonB box</keyword>
<organism evidence="16 17">
    <name type="scientific">Zoogloea dura</name>
    <dbReference type="NCBI Taxonomy" id="2728840"/>
    <lineage>
        <taxon>Bacteria</taxon>
        <taxon>Pseudomonadati</taxon>
        <taxon>Pseudomonadota</taxon>
        <taxon>Betaproteobacteria</taxon>
        <taxon>Rhodocyclales</taxon>
        <taxon>Zoogloeaceae</taxon>
        <taxon>Zoogloea</taxon>
    </lineage>
</organism>
<comment type="similarity">
    <text evidence="2 11 12">Belongs to the TonB-dependent receptor family.</text>
</comment>
<keyword evidence="5 11" id="KW-0812">Transmembrane</keyword>
<dbReference type="Gene3D" id="2.40.170.20">
    <property type="entry name" value="TonB-dependent receptor, beta-barrel domain"/>
    <property type="match status" value="1"/>
</dbReference>
<dbReference type="Pfam" id="PF00593">
    <property type="entry name" value="TonB_dep_Rec_b-barrel"/>
    <property type="match status" value="1"/>
</dbReference>
<proteinExistence type="inferred from homology"/>
<gene>
    <name evidence="16" type="ORF">HHL15_20170</name>
</gene>
<evidence type="ECO:0000256" key="11">
    <source>
        <dbReference type="PROSITE-ProRule" id="PRU01360"/>
    </source>
</evidence>
<reference evidence="16 17" key="1">
    <citation type="submission" date="2020-04" db="EMBL/GenBank/DDBJ databases">
        <title>Zoogloea sp. G-4-1-14 isolated from soil.</title>
        <authorList>
            <person name="Dahal R.H."/>
        </authorList>
    </citation>
    <scope>NUCLEOTIDE SEQUENCE [LARGE SCALE GENOMIC DNA]</scope>
    <source>
        <strain evidence="16 17">G-4-1-14</strain>
    </source>
</reference>
<dbReference type="GO" id="GO:0015344">
    <property type="term" value="F:siderophore uptake transmembrane transporter activity"/>
    <property type="evidence" value="ECO:0007669"/>
    <property type="project" value="TreeGrafter"/>
</dbReference>
<evidence type="ECO:0000256" key="9">
    <source>
        <dbReference type="ARBA" id="ARBA00023170"/>
    </source>
</evidence>
<dbReference type="EMBL" id="JABBGA010000021">
    <property type="protein sequence ID" value="NML28079.1"/>
    <property type="molecule type" value="Genomic_DNA"/>
</dbReference>
<keyword evidence="4 11" id="KW-1134">Transmembrane beta strand</keyword>
<comment type="subcellular location">
    <subcellularLocation>
        <location evidence="1 11">Cell outer membrane</location>
        <topology evidence="1 11">Multi-pass membrane protein</topology>
    </subcellularLocation>
</comment>
<dbReference type="InterPro" id="IPR012910">
    <property type="entry name" value="Plug_dom"/>
</dbReference>
<evidence type="ECO:0000256" key="3">
    <source>
        <dbReference type="ARBA" id="ARBA00022448"/>
    </source>
</evidence>
<evidence type="ECO:0000313" key="17">
    <source>
        <dbReference type="Proteomes" id="UP000580043"/>
    </source>
</evidence>
<keyword evidence="8 11" id="KW-0472">Membrane</keyword>
<evidence type="ECO:0000256" key="4">
    <source>
        <dbReference type="ARBA" id="ARBA00022452"/>
    </source>
</evidence>
<keyword evidence="9 16" id="KW-0675">Receptor</keyword>
<sequence length="676" mass="73650">MKNRVQASLLVSLVLGCSAAQGGEAPLVDLTLEELARLDVATVSRKAQKLSDTPAAVTVLSAEEIRRSGARSVPEALRDVPGVTVSQIGSGRWAVGVRGTDGRFSNKLLVQIDGRSVYSPLFSGVFWEALDVMLEDVERIEVIRGAGASLWGANAVNGVINIVTRKATATQGGLVSAGIDDQGQPTLAARQGIDLGDAGAGRVFIKGSELSRSRTANGREDSDSNRGWSGGFRLDGAGSGADAWSVMGNAYHRNSRENIVSSSVAGFQGLYPIDFEFEGSSLQGRRNWGWLGGEASLQAYVDHQFANVGSYGRGTVDTVDADFQHRLAAEGAHELMWGLGARYVRTEIIAVTSILGLDPARRHSRVLSAFVQDEITLVPKTWKLTVGGRFEYSSLSRFEPQPTVRLMWTPSMDDSLWTSWSRAARTPSIGESDATILYGFRAAPPQAPFPAVATISSPWPDWNRRAERLDAFEFGYRRNLGRASLEAVAFYNDYRRLIGTHMDPNGLVFPGLPIPIPPYYAPSQSLYRGNFGAARSHGLELGLDLPVTSSLRLQASYTVMDTRAKSSSDPALEAYGRSIETTSPHHWASLRAMMNAGRGHEFDLVLRRIGAIGEASVPAYTTVDLRYGWRVGPLFDLSLGIQNLFDPLHLEYVSNFFPGQPAYQPRRGYLQGVWRY</sequence>
<accession>A0A848G9E8</accession>
<evidence type="ECO:0000256" key="1">
    <source>
        <dbReference type="ARBA" id="ARBA00004571"/>
    </source>
</evidence>
<evidence type="ECO:0000313" key="16">
    <source>
        <dbReference type="EMBL" id="NML28079.1"/>
    </source>
</evidence>
<keyword evidence="10 11" id="KW-0998">Cell outer membrane</keyword>
<feature type="domain" description="TonB-dependent receptor-like beta-barrel" evidence="14">
    <location>
        <begin position="214"/>
        <end position="644"/>
    </location>
</feature>
<keyword evidence="17" id="KW-1185">Reference proteome</keyword>
<feature type="signal peptide" evidence="13">
    <location>
        <begin position="1"/>
        <end position="22"/>
    </location>
</feature>
<dbReference type="InterPro" id="IPR037066">
    <property type="entry name" value="Plug_dom_sf"/>
</dbReference>
<dbReference type="InterPro" id="IPR036942">
    <property type="entry name" value="Beta-barrel_TonB_sf"/>
</dbReference>
<dbReference type="AlphaFoldDB" id="A0A848G9E8"/>
<dbReference type="GO" id="GO:0009279">
    <property type="term" value="C:cell outer membrane"/>
    <property type="evidence" value="ECO:0007669"/>
    <property type="project" value="UniProtKB-SubCell"/>
</dbReference>
<evidence type="ECO:0000256" key="12">
    <source>
        <dbReference type="RuleBase" id="RU003357"/>
    </source>
</evidence>
<dbReference type="Gene3D" id="2.170.130.10">
    <property type="entry name" value="TonB-dependent receptor, plug domain"/>
    <property type="match status" value="1"/>
</dbReference>
<dbReference type="RefSeq" id="WP_169147611.1">
    <property type="nucleotide sequence ID" value="NZ_JABBGA010000021.1"/>
</dbReference>
<dbReference type="PROSITE" id="PS52016">
    <property type="entry name" value="TONB_DEPENDENT_REC_3"/>
    <property type="match status" value="1"/>
</dbReference>
<dbReference type="InterPro" id="IPR039426">
    <property type="entry name" value="TonB-dep_rcpt-like"/>
</dbReference>
<keyword evidence="6 13" id="KW-0732">Signal</keyword>
<feature type="chain" id="PRO_5032348249" evidence="13">
    <location>
        <begin position="23"/>
        <end position="676"/>
    </location>
</feature>
<evidence type="ECO:0000256" key="10">
    <source>
        <dbReference type="ARBA" id="ARBA00023237"/>
    </source>
</evidence>
<evidence type="ECO:0000259" key="15">
    <source>
        <dbReference type="Pfam" id="PF07715"/>
    </source>
</evidence>
<dbReference type="Pfam" id="PF07715">
    <property type="entry name" value="Plug"/>
    <property type="match status" value="1"/>
</dbReference>
<dbReference type="SUPFAM" id="SSF56935">
    <property type="entry name" value="Porins"/>
    <property type="match status" value="1"/>
</dbReference>
<evidence type="ECO:0000256" key="6">
    <source>
        <dbReference type="ARBA" id="ARBA00022729"/>
    </source>
</evidence>
<evidence type="ECO:0000256" key="7">
    <source>
        <dbReference type="ARBA" id="ARBA00023077"/>
    </source>
</evidence>
<protein>
    <submittedName>
        <fullName evidence="16">TonB-dependent receptor</fullName>
    </submittedName>
</protein>
<dbReference type="PANTHER" id="PTHR30069">
    <property type="entry name" value="TONB-DEPENDENT OUTER MEMBRANE RECEPTOR"/>
    <property type="match status" value="1"/>
</dbReference>
<evidence type="ECO:0000259" key="14">
    <source>
        <dbReference type="Pfam" id="PF00593"/>
    </source>
</evidence>
<dbReference type="GO" id="GO:0044718">
    <property type="term" value="P:siderophore transmembrane transport"/>
    <property type="evidence" value="ECO:0007669"/>
    <property type="project" value="TreeGrafter"/>
</dbReference>
<evidence type="ECO:0000256" key="13">
    <source>
        <dbReference type="SAM" id="SignalP"/>
    </source>
</evidence>
<comment type="caution">
    <text evidence="16">The sequence shown here is derived from an EMBL/GenBank/DDBJ whole genome shotgun (WGS) entry which is preliminary data.</text>
</comment>
<feature type="domain" description="TonB-dependent receptor plug" evidence="15">
    <location>
        <begin position="50"/>
        <end position="159"/>
    </location>
</feature>
<keyword evidence="3 11" id="KW-0813">Transport</keyword>
<dbReference type="InterPro" id="IPR000531">
    <property type="entry name" value="Beta-barrel_TonB"/>
</dbReference>
<dbReference type="PANTHER" id="PTHR30069:SF29">
    <property type="entry name" value="HEMOGLOBIN AND HEMOGLOBIN-HAPTOGLOBIN-BINDING PROTEIN 1-RELATED"/>
    <property type="match status" value="1"/>
</dbReference>
<evidence type="ECO:0000256" key="8">
    <source>
        <dbReference type="ARBA" id="ARBA00023136"/>
    </source>
</evidence>